<keyword evidence="1" id="KW-0614">Plasmid</keyword>
<geneLocation type="plasmid" evidence="1">
    <name>pRJ46C</name>
</geneLocation>
<organism evidence="1">
    <name type="scientific">Raoultella ornithinolytica</name>
    <name type="common">Klebsiella ornithinolytica</name>
    <dbReference type="NCBI Taxonomy" id="54291"/>
    <lineage>
        <taxon>Bacteria</taxon>
        <taxon>Pseudomonadati</taxon>
        <taxon>Pseudomonadota</taxon>
        <taxon>Gammaproteobacteria</taxon>
        <taxon>Enterobacterales</taxon>
        <taxon>Enterobacteriaceae</taxon>
        <taxon>Klebsiella/Raoultella group</taxon>
        <taxon>Raoultella</taxon>
    </lineage>
</organism>
<proteinExistence type="predicted"/>
<name>A0A0M4KCJ7_RAOOR</name>
<dbReference type="InterPro" id="IPR038225">
    <property type="entry name" value="TagF_sf"/>
</dbReference>
<dbReference type="InterPro" id="IPR017748">
    <property type="entry name" value="TagF"/>
</dbReference>
<dbReference type="Pfam" id="PF09867">
    <property type="entry name" value="TagF_N"/>
    <property type="match status" value="1"/>
</dbReference>
<protein>
    <recommendedName>
        <fullName evidence="2">Protein phosphatase ImpM</fullName>
    </recommendedName>
</protein>
<dbReference type="Gene3D" id="3.40.1730.10">
    <property type="entry name" value="pa0076 domain"/>
    <property type="match status" value="1"/>
</dbReference>
<reference evidence="1" key="1">
    <citation type="submission" date="2015-06" db="EMBL/GenBank/DDBJ databases">
        <title>Carbapenemase-producing Raoultella ornithinolytica.</title>
        <authorList>
            <person name="Sun J."/>
            <person name="Zhang F."/>
        </authorList>
    </citation>
    <scope>NUCLEOTIDE SEQUENCE</scope>
    <source>
        <strain evidence="1">RJ46C</strain>
        <plasmid evidence="1">pRJ46C</plasmid>
    </source>
</reference>
<sequence>MSQTYVISWYGKLPSAGDFLKRRFPNVLFNQWSDWFQVGLLNWQNGEEQPSVCQYPGMEFRGAPHVGQPAGADGLPAAG</sequence>
<evidence type="ECO:0000313" key="1">
    <source>
        <dbReference type="EMBL" id="ALD82486.1"/>
    </source>
</evidence>
<dbReference type="EMBL" id="KT225520">
    <property type="protein sequence ID" value="ALD82486.1"/>
    <property type="molecule type" value="Genomic_DNA"/>
</dbReference>
<accession>A0A0M4KCJ7</accession>
<dbReference type="AlphaFoldDB" id="A0A0M4KCJ7"/>
<evidence type="ECO:0008006" key="2">
    <source>
        <dbReference type="Google" id="ProtNLM"/>
    </source>
</evidence>